<evidence type="ECO:0000256" key="1">
    <source>
        <dbReference type="SAM" id="Phobius"/>
    </source>
</evidence>
<dbReference type="AlphaFoldDB" id="A0AAD9HAC0"/>
<keyword evidence="1" id="KW-1133">Transmembrane helix</keyword>
<keyword evidence="3" id="KW-1185">Reference proteome</keyword>
<gene>
    <name evidence="2" type="ORF">LX32DRAFT_110446</name>
</gene>
<dbReference type="EMBL" id="MU842969">
    <property type="protein sequence ID" value="KAK2024304.1"/>
    <property type="molecule type" value="Genomic_DNA"/>
</dbReference>
<evidence type="ECO:0000313" key="2">
    <source>
        <dbReference type="EMBL" id="KAK2024304.1"/>
    </source>
</evidence>
<comment type="caution">
    <text evidence="2">The sequence shown here is derived from an EMBL/GenBank/DDBJ whole genome shotgun (WGS) entry which is preliminary data.</text>
</comment>
<protein>
    <submittedName>
        <fullName evidence="2">Uncharacterized protein</fullName>
    </submittedName>
</protein>
<accession>A0AAD9HAC0</accession>
<organism evidence="2 3">
    <name type="scientific">Colletotrichum zoysiae</name>
    <dbReference type="NCBI Taxonomy" id="1216348"/>
    <lineage>
        <taxon>Eukaryota</taxon>
        <taxon>Fungi</taxon>
        <taxon>Dikarya</taxon>
        <taxon>Ascomycota</taxon>
        <taxon>Pezizomycotina</taxon>
        <taxon>Sordariomycetes</taxon>
        <taxon>Hypocreomycetidae</taxon>
        <taxon>Glomerellales</taxon>
        <taxon>Glomerellaceae</taxon>
        <taxon>Colletotrichum</taxon>
        <taxon>Colletotrichum graminicola species complex</taxon>
    </lineage>
</organism>
<keyword evidence="1" id="KW-0812">Transmembrane</keyword>
<name>A0AAD9HAC0_9PEZI</name>
<keyword evidence="1" id="KW-0472">Membrane</keyword>
<evidence type="ECO:0000313" key="3">
    <source>
        <dbReference type="Proteomes" id="UP001232148"/>
    </source>
</evidence>
<feature type="transmembrane region" description="Helical" evidence="1">
    <location>
        <begin position="105"/>
        <end position="123"/>
    </location>
</feature>
<reference evidence="2" key="1">
    <citation type="submission" date="2021-06" db="EMBL/GenBank/DDBJ databases">
        <title>Comparative genomics, transcriptomics and evolutionary studies reveal genomic signatures of adaptation to plant cell wall in hemibiotrophic fungi.</title>
        <authorList>
            <consortium name="DOE Joint Genome Institute"/>
            <person name="Baroncelli R."/>
            <person name="Diaz J.F."/>
            <person name="Benocci T."/>
            <person name="Peng M."/>
            <person name="Battaglia E."/>
            <person name="Haridas S."/>
            <person name="Andreopoulos W."/>
            <person name="Labutti K."/>
            <person name="Pangilinan J."/>
            <person name="Floch G.L."/>
            <person name="Makela M.R."/>
            <person name="Henrissat B."/>
            <person name="Grigoriev I.V."/>
            <person name="Crouch J.A."/>
            <person name="De Vries R.P."/>
            <person name="Sukno S.A."/>
            <person name="Thon M.R."/>
        </authorList>
    </citation>
    <scope>NUCLEOTIDE SEQUENCE</scope>
    <source>
        <strain evidence="2">MAFF235873</strain>
    </source>
</reference>
<dbReference type="Proteomes" id="UP001232148">
    <property type="component" value="Unassembled WGS sequence"/>
</dbReference>
<proteinExistence type="predicted"/>
<sequence length="171" mass="19761">MLDNTILQPASQPALRACKPSATRCGGQRGAVSRRLRESTFVLKFDNLLWKLTRECCSPSRVRSRCDVRGTKNLVMLVHFRFRYMFLFIDLCPVFDKGTRNKIKIVFSFFFFLFFFFFPPPRLRFPRCWSPSRLSVCSTTCAWCANGRAPCGKSKRYEGGDMTESSFACRS</sequence>